<comment type="similarity">
    <text evidence="1">Belongs to the universal ribosomal protein uL1 family.</text>
</comment>
<organism evidence="6">
    <name type="scientific">marine sediment metagenome</name>
    <dbReference type="NCBI Taxonomy" id="412755"/>
    <lineage>
        <taxon>unclassified sequences</taxon>
        <taxon>metagenomes</taxon>
        <taxon>ecological metagenomes</taxon>
    </lineage>
</organism>
<gene>
    <name evidence="6" type="ORF">S03H2_11111</name>
</gene>
<dbReference type="Pfam" id="PF00687">
    <property type="entry name" value="Ribosomal_L1"/>
    <property type="match status" value="1"/>
</dbReference>
<dbReference type="GO" id="GO:0003735">
    <property type="term" value="F:structural constituent of ribosome"/>
    <property type="evidence" value="ECO:0007669"/>
    <property type="project" value="InterPro"/>
</dbReference>
<proteinExistence type="inferred from homology"/>
<accession>X1GE41</accession>
<evidence type="ECO:0000256" key="5">
    <source>
        <dbReference type="ARBA" id="ARBA00023274"/>
    </source>
</evidence>
<protein>
    <recommendedName>
        <fullName evidence="7">50S ribosomal protein L1</fullName>
    </recommendedName>
</protein>
<dbReference type="GO" id="GO:0006412">
    <property type="term" value="P:translation"/>
    <property type="evidence" value="ECO:0007669"/>
    <property type="project" value="InterPro"/>
</dbReference>
<keyword evidence="4" id="KW-0689">Ribosomal protein</keyword>
<dbReference type="HAMAP" id="MF_01318_B">
    <property type="entry name" value="Ribosomal_uL1_B"/>
    <property type="match status" value="1"/>
</dbReference>
<evidence type="ECO:0000256" key="3">
    <source>
        <dbReference type="ARBA" id="ARBA00022884"/>
    </source>
</evidence>
<evidence type="ECO:0000256" key="2">
    <source>
        <dbReference type="ARBA" id="ARBA00022730"/>
    </source>
</evidence>
<dbReference type="AlphaFoldDB" id="X1GE41"/>
<dbReference type="InterPro" id="IPR016095">
    <property type="entry name" value="Ribosomal_uL1_3-a/b-sand"/>
</dbReference>
<dbReference type="InterPro" id="IPR005878">
    <property type="entry name" value="Ribosom_uL1_bac-type"/>
</dbReference>
<evidence type="ECO:0000256" key="1">
    <source>
        <dbReference type="ARBA" id="ARBA00010531"/>
    </source>
</evidence>
<keyword evidence="2" id="KW-0699">rRNA-binding</keyword>
<comment type="caution">
    <text evidence="6">The sequence shown here is derived from an EMBL/GenBank/DDBJ whole genome shotgun (WGS) entry which is preliminary data.</text>
</comment>
<dbReference type="PANTHER" id="PTHR36427">
    <property type="entry name" value="54S RIBOSOMAL PROTEIN L1, MITOCHONDRIAL"/>
    <property type="match status" value="1"/>
</dbReference>
<dbReference type="NCBIfam" id="TIGR01169">
    <property type="entry name" value="rplA_bact"/>
    <property type="match status" value="1"/>
</dbReference>
<dbReference type="GO" id="GO:0019843">
    <property type="term" value="F:rRNA binding"/>
    <property type="evidence" value="ECO:0007669"/>
    <property type="project" value="UniProtKB-KW"/>
</dbReference>
<evidence type="ECO:0000256" key="4">
    <source>
        <dbReference type="ARBA" id="ARBA00022980"/>
    </source>
</evidence>
<reference evidence="6" key="1">
    <citation type="journal article" date="2014" name="Front. Microbiol.">
        <title>High frequency of phylogenetically diverse reductive dehalogenase-homologous genes in deep subseafloor sedimentary metagenomes.</title>
        <authorList>
            <person name="Kawai M."/>
            <person name="Futagami T."/>
            <person name="Toyoda A."/>
            <person name="Takaki Y."/>
            <person name="Nishi S."/>
            <person name="Hori S."/>
            <person name="Arai W."/>
            <person name="Tsubouchi T."/>
            <person name="Morono Y."/>
            <person name="Uchiyama I."/>
            <person name="Ito T."/>
            <person name="Fujiyama A."/>
            <person name="Inagaki F."/>
            <person name="Takami H."/>
        </authorList>
    </citation>
    <scope>NUCLEOTIDE SEQUENCE</scope>
    <source>
        <strain evidence="6">Expedition CK06-06</strain>
    </source>
</reference>
<evidence type="ECO:0000313" key="6">
    <source>
        <dbReference type="EMBL" id="GAH39884.1"/>
    </source>
</evidence>
<sequence>MKRGKKYLSKLENLDKNKMVSPKEAINWIKKNHYANFDESVDISVNLGVDPRKADQIVRGTIVLPNGTGKVPKVLVFAQGEKAEEARKAGADYIGGEDLAGKISQGWLDFGVCIAAPDMMKHVGKIGKILGPRKLMPNPKSGTVTFELKKAVEDSKRGKLEYRTDKNGVVHCIIGRVSFGLKELLENYAALLDAIIKSKPASTKGKYIKSIYISATMSPSIKIDPGKSIEVAEVA</sequence>
<dbReference type="PANTHER" id="PTHR36427:SF3">
    <property type="entry name" value="LARGE RIBOSOMAL SUBUNIT PROTEIN UL1M"/>
    <property type="match status" value="1"/>
</dbReference>
<dbReference type="SUPFAM" id="SSF56808">
    <property type="entry name" value="Ribosomal protein L1"/>
    <property type="match status" value="1"/>
</dbReference>
<dbReference type="PIRSF" id="PIRSF002155">
    <property type="entry name" value="Ribosomal_L1"/>
    <property type="match status" value="1"/>
</dbReference>
<name>X1GE41_9ZZZZ</name>
<keyword evidence="5" id="KW-0687">Ribonucleoprotein</keyword>
<dbReference type="Gene3D" id="3.40.50.790">
    <property type="match status" value="1"/>
</dbReference>
<dbReference type="InterPro" id="IPR023674">
    <property type="entry name" value="Ribosomal_uL1-like"/>
</dbReference>
<keyword evidence="3" id="KW-0694">RNA-binding</keyword>
<evidence type="ECO:0008006" key="7">
    <source>
        <dbReference type="Google" id="ProtNLM"/>
    </source>
</evidence>
<dbReference type="CDD" id="cd00403">
    <property type="entry name" value="Ribosomal_L1"/>
    <property type="match status" value="1"/>
</dbReference>
<dbReference type="GO" id="GO:0015934">
    <property type="term" value="C:large ribosomal subunit"/>
    <property type="evidence" value="ECO:0007669"/>
    <property type="project" value="InterPro"/>
</dbReference>
<dbReference type="Gene3D" id="3.30.190.20">
    <property type="match status" value="1"/>
</dbReference>
<dbReference type="FunFam" id="3.40.50.790:FF:000001">
    <property type="entry name" value="50S ribosomal protein L1"/>
    <property type="match status" value="1"/>
</dbReference>
<dbReference type="EMBL" id="BARU01005681">
    <property type="protein sequence ID" value="GAH39884.1"/>
    <property type="molecule type" value="Genomic_DNA"/>
</dbReference>
<dbReference type="InterPro" id="IPR002143">
    <property type="entry name" value="Ribosomal_uL1"/>
</dbReference>
<dbReference type="InterPro" id="IPR028364">
    <property type="entry name" value="Ribosomal_uL1/biogenesis"/>
</dbReference>